<sequence length="476" mass="51469">MTQVPHVQALVSMLGHEKVFHPGTDGYTSCHSSYFSQQEAQLRPAVVISPTCVEDVTLAVRHLSSAEDQDGKPVRFAIRSGGHAVDAGAANIDGGVTIDLGRLNTIDVSEDRTTVSIGPGAKWGEVYGKLDGLGLSVAGGRASSVGVGGLTTGGGISYFSPRYGWTCDNVSNFQVVLADGSVVNANEKENADLHIALRGGTNNFGIVTRFDFVAFEQGQIWGGSLFHSLETIDDSLGAFHDFASSEGYDEYASLITSFSFAAGRGAGVVNSVEYTKPVEKPPVFEPFLKIPSAMNTMRLASMADIAKEQGSFSPNGMRQFVLQTTHGSNLEVLKTAFSRWKQSLSVIEDVANIIWSISLEPLPPIYYKRAATANSLGLADRSKPLVITLLTAMWTDEADDPKVEKEARKIFAEIEAKAKELGEYDPFVYVNYAAPWQDPITSYGKESVERLKKVRERVDPKGVFTHRVTGAFKLPA</sequence>
<dbReference type="EMBL" id="JAIWOZ010000004">
    <property type="protein sequence ID" value="KAH6605697.1"/>
    <property type="molecule type" value="Genomic_DNA"/>
</dbReference>
<evidence type="ECO:0000256" key="4">
    <source>
        <dbReference type="ARBA" id="ARBA00023002"/>
    </source>
</evidence>
<dbReference type="Gene3D" id="3.30.43.10">
    <property type="entry name" value="Uridine Diphospho-n-acetylenolpyruvylglucosamine Reductase, domain 2"/>
    <property type="match status" value="1"/>
</dbReference>
<dbReference type="InterPro" id="IPR016167">
    <property type="entry name" value="FAD-bd_PCMH_sub1"/>
</dbReference>
<reference evidence="6" key="1">
    <citation type="submission" date="2021-08" db="EMBL/GenBank/DDBJ databases">
        <title>Chromosome-Level Trichoderma cornu-damae using Hi-C Data.</title>
        <authorList>
            <person name="Kim C.S."/>
        </authorList>
    </citation>
    <scope>NUCLEOTIDE SEQUENCE</scope>
    <source>
        <strain evidence="6">KA19-0412C</strain>
    </source>
</reference>
<proteinExistence type="inferred from homology"/>
<dbReference type="OrthoDB" id="2151789at2759"/>
<dbReference type="InterPro" id="IPR036318">
    <property type="entry name" value="FAD-bd_PCMH-like_sf"/>
</dbReference>
<evidence type="ECO:0000259" key="5">
    <source>
        <dbReference type="PROSITE" id="PS51387"/>
    </source>
</evidence>
<dbReference type="InterPro" id="IPR016169">
    <property type="entry name" value="FAD-bd_PCMH_sub2"/>
</dbReference>
<dbReference type="Pfam" id="PF08031">
    <property type="entry name" value="BBE"/>
    <property type="match status" value="1"/>
</dbReference>
<keyword evidence="3" id="KW-0274">FAD</keyword>
<comment type="caution">
    <text evidence="6">The sequence shown here is derived from an EMBL/GenBank/DDBJ whole genome shotgun (WGS) entry which is preliminary data.</text>
</comment>
<keyword evidence="4" id="KW-0560">Oxidoreductase</keyword>
<dbReference type="InterPro" id="IPR050416">
    <property type="entry name" value="FAD-linked_Oxidoreductase"/>
</dbReference>
<dbReference type="InterPro" id="IPR016166">
    <property type="entry name" value="FAD-bd_PCMH"/>
</dbReference>
<dbReference type="Gene3D" id="3.30.465.10">
    <property type="match status" value="1"/>
</dbReference>
<dbReference type="InterPro" id="IPR006094">
    <property type="entry name" value="Oxid_FAD_bind_N"/>
</dbReference>
<gene>
    <name evidence="6" type="ORF">Trco_004850</name>
</gene>
<dbReference type="Pfam" id="PF01565">
    <property type="entry name" value="FAD_binding_4"/>
    <property type="match status" value="1"/>
</dbReference>
<evidence type="ECO:0000313" key="6">
    <source>
        <dbReference type="EMBL" id="KAH6605697.1"/>
    </source>
</evidence>
<dbReference type="Gene3D" id="3.40.462.20">
    <property type="match status" value="1"/>
</dbReference>
<protein>
    <submittedName>
        <fullName evidence="6">Oxidoreductase</fullName>
    </submittedName>
</protein>
<dbReference type="AlphaFoldDB" id="A0A9P8QNN3"/>
<dbReference type="PROSITE" id="PS51387">
    <property type="entry name" value="FAD_PCMH"/>
    <property type="match status" value="1"/>
</dbReference>
<evidence type="ECO:0000313" key="7">
    <source>
        <dbReference type="Proteomes" id="UP000827724"/>
    </source>
</evidence>
<dbReference type="PANTHER" id="PTHR42973">
    <property type="entry name" value="BINDING OXIDOREDUCTASE, PUTATIVE (AFU_ORTHOLOGUE AFUA_1G17690)-RELATED"/>
    <property type="match status" value="1"/>
</dbReference>
<evidence type="ECO:0000256" key="2">
    <source>
        <dbReference type="ARBA" id="ARBA00022630"/>
    </source>
</evidence>
<accession>A0A9P8QNN3</accession>
<keyword evidence="7" id="KW-1185">Reference proteome</keyword>
<dbReference type="Proteomes" id="UP000827724">
    <property type="component" value="Unassembled WGS sequence"/>
</dbReference>
<dbReference type="GO" id="GO:0071949">
    <property type="term" value="F:FAD binding"/>
    <property type="evidence" value="ECO:0007669"/>
    <property type="project" value="InterPro"/>
</dbReference>
<dbReference type="PANTHER" id="PTHR42973:SF22">
    <property type="entry name" value="FAD-BINDING PCMH-TYPE DOMAIN-CONTAINING PROTEIN-RELATED"/>
    <property type="match status" value="1"/>
</dbReference>
<dbReference type="InterPro" id="IPR012951">
    <property type="entry name" value="BBE"/>
</dbReference>
<name>A0A9P8QNN3_9HYPO</name>
<dbReference type="GO" id="GO:0016491">
    <property type="term" value="F:oxidoreductase activity"/>
    <property type="evidence" value="ECO:0007669"/>
    <property type="project" value="UniProtKB-KW"/>
</dbReference>
<dbReference type="SUPFAM" id="SSF56176">
    <property type="entry name" value="FAD-binding/transporter-associated domain-like"/>
    <property type="match status" value="1"/>
</dbReference>
<evidence type="ECO:0000256" key="1">
    <source>
        <dbReference type="ARBA" id="ARBA00005466"/>
    </source>
</evidence>
<feature type="domain" description="FAD-binding PCMH-type" evidence="5">
    <location>
        <begin position="40"/>
        <end position="217"/>
    </location>
</feature>
<evidence type="ECO:0000256" key="3">
    <source>
        <dbReference type="ARBA" id="ARBA00022827"/>
    </source>
</evidence>
<comment type="similarity">
    <text evidence="1">Belongs to the oxygen-dependent FAD-linked oxidoreductase family.</text>
</comment>
<organism evidence="6 7">
    <name type="scientific">Trichoderma cornu-damae</name>
    <dbReference type="NCBI Taxonomy" id="654480"/>
    <lineage>
        <taxon>Eukaryota</taxon>
        <taxon>Fungi</taxon>
        <taxon>Dikarya</taxon>
        <taxon>Ascomycota</taxon>
        <taxon>Pezizomycotina</taxon>
        <taxon>Sordariomycetes</taxon>
        <taxon>Hypocreomycetidae</taxon>
        <taxon>Hypocreales</taxon>
        <taxon>Hypocreaceae</taxon>
        <taxon>Trichoderma</taxon>
    </lineage>
</organism>
<keyword evidence="2" id="KW-0285">Flavoprotein</keyword>